<comment type="caution">
    <text evidence="2">The sequence shown here is derived from an EMBL/GenBank/DDBJ whole genome shotgun (WGS) entry which is preliminary data.</text>
</comment>
<organism evidence="2 3">
    <name type="scientific">Datura stramonium</name>
    <name type="common">Jimsonweed</name>
    <name type="synonym">Common thornapple</name>
    <dbReference type="NCBI Taxonomy" id="4076"/>
    <lineage>
        <taxon>Eukaryota</taxon>
        <taxon>Viridiplantae</taxon>
        <taxon>Streptophyta</taxon>
        <taxon>Embryophyta</taxon>
        <taxon>Tracheophyta</taxon>
        <taxon>Spermatophyta</taxon>
        <taxon>Magnoliopsida</taxon>
        <taxon>eudicotyledons</taxon>
        <taxon>Gunneridae</taxon>
        <taxon>Pentapetalae</taxon>
        <taxon>asterids</taxon>
        <taxon>lamiids</taxon>
        <taxon>Solanales</taxon>
        <taxon>Solanaceae</taxon>
        <taxon>Solanoideae</taxon>
        <taxon>Datureae</taxon>
        <taxon>Datura</taxon>
    </lineage>
</organism>
<proteinExistence type="predicted"/>
<feature type="compositionally biased region" description="Basic and acidic residues" evidence="1">
    <location>
        <begin position="1"/>
        <end position="11"/>
    </location>
</feature>
<sequence>MEDQNGNKEEQAGQAPEEPTQNTLISLDEVTVVKDVRLPEEIGHDVRTSENQGHTEAEGSIKGKEGLELREEKYDGSTPTGDNVKNSAEDRMEENTDTKMKGKDISLDEAGEDKIEAFSDQEHGEEFVEGDVHEHCEEAETLRR</sequence>
<protein>
    <submittedName>
        <fullName evidence="2">Uncharacterized protein</fullName>
    </submittedName>
</protein>
<feature type="region of interest" description="Disordered" evidence="1">
    <location>
        <begin position="1"/>
        <end position="106"/>
    </location>
</feature>
<accession>A0ABS8TGP4</accession>
<feature type="compositionally biased region" description="Basic and acidic residues" evidence="1">
    <location>
        <begin position="87"/>
        <end position="106"/>
    </location>
</feature>
<evidence type="ECO:0000313" key="2">
    <source>
        <dbReference type="EMBL" id="MCD7470654.1"/>
    </source>
</evidence>
<dbReference type="Proteomes" id="UP000823775">
    <property type="component" value="Unassembled WGS sequence"/>
</dbReference>
<feature type="compositionally biased region" description="Basic and acidic residues" evidence="1">
    <location>
        <begin position="31"/>
        <end position="75"/>
    </location>
</feature>
<reference evidence="2 3" key="1">
    <citation type="journal article" date="2021" name="BMC Genomics">
        <title>Datura genome reveals duplications of psychoactive alkaloid biosynthetic genes and high mutation rate following tissue culture.</title>
        <authorList>
            <person name="Rajewski A."/>
            <person name="Carter-House D."/>
            <person name="Stajich J."/>
            <person name="Litt A."/>
        </authorList>
    </citation>
    <scope>NUCLEOTIDE SEQUENCE [LARGE SCALE GENOMIC DNA]</scope>
    <source>
        <strain evidence="2">AR-01</strain>
    </source>
</reference>
<evidence type="ECO:0000256" key="1">
    <source>
        <dbReference type="SAM" id="MobiDB-lite"/>
    </source>
</evidence>
<gene>
    <name evidence="2" type="ORF">HAX54_010663</name>
</gene>
<dbReference type="EMBL" id="JACEIK010001591">
    <property type="protein sequence ID" value="MCD7470654.1"/>
    <property type="molecule type" value="Genomic_DNA"/>
</dbReference>
<name>A0ABS8TGP4_DATST</name>
<keyword evidence="3" id="KW-1185">Reference proteome</keyword>
<feature type="compositionally biased region" description="Polar residues" evidence="1">
    <location>
        <begin position="77"/>
        <end position="86"/>
    </location>
</feature>
<evidence type="ECO:0000313" key="3">
    <source>
        <dbReference type="Proteomes" id="UP000823775"/>
    </source>
</evidence>